<dbReference type="InterPro" id="IPR043128">
    <property type="entry name" value="Rev_trsase/Diguanyl_cyclase"/>
</dbReference>
<dbReference type="Gene3D" id="3.30.70.270">
    <property type="match status" value="1"/>
</dbReference>
<dbReference type="EMBL" id="NBNE01004071">
    <property type="protein sequence ID" value="OWZ06180.1"/>
    <property type="molecule type" value="Genomic_DNA"/>
</dbReference>
<dbReference type="SUPFAM" id="SSF56672">
    <property type="entry name" value="DNA/RNA polymerases"/>
    <property type="match status" value="1"/>
</dbReference>
<dbReference type="Gene3D" id="3.10.10.10">
    <property type="entry name" value="HIV Type 1 Reverse Transcriptase, subunit A, domain 1"/>
    <property type="match status" value="1"/>
</dbReference>
<keyword evidence="2" id="KW-1185">Reference proteome</keyword>
<dbReference type="InterPro" id="IPR043502">
    <property type="entry name" value="DNA/RNA_pol_sf"/>
</dbReference>
<evidence type="ECO:0000313" key="2">
    <source>
        <dbReference type="Proteomes" id="UP000198211"/>
    </source>
</evidence>
<proteinExistence type="predicted"/>
<protein>
    <submittedName>
        <fullName evidence="1">Uncharacterized protein</fullName>
    </submittedName>
</protein>
<name>A0A225VNR9_9STRA</name>
<evidence type="ECO:0000313" key="1">
    <source>
        <dbReference type="EMBL" id="OWZ06180.1"/>
    </source>
</evidence>
<sequence length="67" mass="7696">MAESYAASRIDPTKQVISCSANFLHKEAVHDYRAMNERTIRQSTPMPRKDVILDKMSGALWYSCFDL</sequence>
<dbReference type="AlphaFoldDB" id="A0A225VNR9"/>
<gene>
    <name evidence="1" type="ORF">PHMEG_00021602</name>
</gene>
<comment type="caution">
    <text evidence="1">The sequence shown here is derived from an EMBL/GenBank/DDBJ whole genome shotgun (WGS) entry which is preliminary data.</text>
</comment>
<dbReference type="OrthoDB" id="97886at2759"/>
<accession>A0A225VNR9</accession>
<organism evidence="1 2">
    <name type="scientific">Phytophthora megakarya</name>
    <dbReference type="NCBI Taxonomy" id="4795"/>
    <lineage>
        <taxon>Eukaryota</taxon>
        <taxon>Sar</taxon>
        <taxon>Stramenopiles</taxon>
        <taxon>Oomycota</taxon>
        <taxon>Peronosporomycetes</taxon>
        <taxon>Peronosporales</taxon>
        <taxon>Peronosporaceae</taxon>
        <taxon>Phytophthora</taxon>
    </lineage>
</organism>
<dbReference type="Proteomes" id="UP000198211">
    <property type="component" value="Unassembled WGS sequence"/>
</dbReference>
<reference evidence="2" key="1">
    <citation type="submission" date="2017-03" db="EMBL/GenBank/DDBJ databases">
        <title>Phytopthora megakarya and P. palmivora, two closely related causual agents of cacao black pod achieved similar genome size and gene model numbers by different mechanisms.</title>
        <authorList>
            <person name="Ali S."/>
            <person name="Shao J."/>
            <person name="Larry D.J."/>
            <person name="Kronmiller B."/>
            <person name="Shen D."/>
            <person name="Strem M.D."/>
            <person name="Melnick R.L."/>
            <person name="Guiltinan M.J."/>
            <person name="Tyler B.M."/>
            <person name="Meinhardt L.W."/>
            <person name="Bailey B.A."/>
        </authorList>
    </citation>
    <scope>NUCLEOTIDE SEQUENCE [LARGE SCALE GENOMIC DNA]</scope>
    <source>
        <strain evidence="2">zdho120</strain>
    </source>
</reference>